<dbReference type="Proteomes" id="UP001221898">
    <property type="component" value="Unassembled WGS sequence"/>
</dbReference>
<sequence>MEKSILVSGYFWMEHGGCLALTKDRRRSSHTVTTCRTTPQRRRQDSSPEQTCTMWASGLPGTKAANDINIPEVRPSCLPNPSDLSLRCSQGLE</sequence>
<dbReference type="AlphaFoldDB" id="A0AAD7RWP1"/>
<organism evidence="2 3">
    <name type="scientific">Aldrovandia affinis</name>
    <dbReference type="NCBI Taxonomy" id="143900"/>
    <lineage>
        <taxon>Eukaryota</taxon>
        <taxon>Metazoa</taxon>
        <taxon>Chordata</taxon>
        <taxon>Craniata</taxon>
        <taxon>Vertebrata</taxon>
        <taxon>Euteleostomi</taxon>
        <taxon>Actinopterygii</taxon>
        <taxon>Neopterygii</taxon>
        <taxon>Teleostei</taxon>
        <taxon>Notacanthiformes</taxon>
        <taxon>Halosauridae</taxon>
        <taxon>Aldrovandia</taxon>
    </lineage>
</organism>
<keyword evidence="3" id="KW-1185">Reference proteome</keyword>
<comment type="caution">
    <text evidence="2">The sequence shown here is derived from an EMBL/GenBank/DDBJ whole genome shotgun (WGS) entry which is preliminary data.</text>
</comment>
<evidence type="ECO:0000313" key="2">
    <source>
        <dbReference type="EMBL" id="KAJ8391669.1"/>
    </source>
</evidence>
<name>A0AAD7RWP1_9TELE</name>
<reference evidence="2" key="1">
    <citation type="journal article" date="2023" name="Science">
        <title>Genome structures resolve the early diversification of teleost fishes.</title>
        <authorList>
            <person name="Parey E."/>
            <person name="Louis A."/>
            <person name="Montfort J."/>
            <person name="Bouchez O."/>
            <person name="Roques C."/>
            <person name="Iampietro C."/>
            <person name="Lluch J."/>
            <person name="Castinel A."/>
            <person name="Donnadieu C."/>
            <person name="Desvignes T."/>
            <person name="Floi Bucao C."/>
            <person name="Jouanno E."/>
            <person name="Wen M."/>
            <person name="Mejri S."/>
            <person name="Dirks R."/>
            <person name="Jansen H."/>
            <person name="Henkel C."/>
            <person name="Chen W.J."/>
            <person name="Zahm M."/>
            <person name="Cabau C."/>
            <person name="Klopp C."/>
            <person name="Thompson A.W."/>
            <person name="Robinson-Rechavi M."/>
            <person name="Braasch I."/>
            <person name="Lecointre G."/>
            <person name="Bobe J."/>
            <person name="Postlethwait J.H."/>
            <person name="Berthelot C."/>
            <person name="Roest Crollius H."/>
            <person name="Guiguen Y."/>
        </authorList>
    </citation>
    <scope>NUCLEOTIDE SEQUENCE</scope>
    <source>
        <strain evidence="2">NC1722</strain>
    </source>
</reference>
<evidence type="ECO:0000313" key="3">
    <source>
        <dbReference type="Proteomes" id="UP001221898"/>
    </source>
</evidence>
<protein>
    <submittedName>
        <fullName evidence="2">Uncharacterized protein</fullName>
    </submittedName>
</protein>
<feature type="region of interest" description="Disordered" evidence="1">
    <location>
        <begin position="29"/>
        <end position="56"/>
    </location>
</feature>
<dbReference type="EMBL" id="JAINUG010000154">
    <property type="protein sequence ID" value="KAJ8391669.1"/>
    <property type="molecule type" value="Genomic_DNA"/>
</dbReference>
<proteinExistence type="predicted"/>
<evidence type="ECO:0000256" key="1">
    <source>
        <dbReference type="SAM" id="MobiDB-lite"/>
    </source>
</evidence>
<accession>A0AAD7RWP1</accession>
<gene>
    <name evidence="2" type="ORF">AAFF_G00086190</name>
</gene>